<evidence type="ECO:0000313" key="3">
    <source>
        <dbReference type="EMBL" id="CAG9319048.1"/>
    </source>
</evidence>
<dbReference type="AlphaFoldDB" id="A0AAU9JBG6"/>
<keyword evidence="1" id="KW-0479">Metal-binding</keyword>
<feature type="domain" description="CCHC-type" evidence="2">
    <location>
        <begin position="238"/>
        <end position="255"/>
    </location>
</feature>
<name>A0AAU9JBG6_9CILI</name>
<dbReference type="EMBL" id="CAJZBQ010000021">
    <property type="protein sequence ID" value="CAG9319048.1"/>
    <property type="molecule type" value="Genomic_DNA"/>
</dbReference>
<keyword evidence="1" id="KW-0863">Zinc-finger</keyword>
<dbReference type="PROSITE" id="PS50158">
    <property type="entry name" value="ZF_CCHC"/>
    <property type="match status" value="1"/>
</dbReference>
<dbReference type="InterPro" id="IPR001878">
    <property type="entry name" value="Znf_CCHC"/>
</dbReference>
<protein>
    <recommendedName>
        <fullName evidence="2">CCHC-type domain-containing protein</fullName>
    </recommendedName>
</protein>
<organism evidence="3 4">
    <name type="scientific">Blepharisma stoltei</name>
    <dbReference type="NCBI Taxonomy" id="1481888"/>
    <lineage>
        <taxon>Eukaryota</taxon>
        <taxon>Sar</taxon>
        <taxon>Alveolata</taxon>
        <taxon>Ciliophora</taxon>
        <taxon>Postciliodesmatophora</taxon>
        <taxon>Heterotrichea</taxon>
        <taxon>Heterotrichida</taxon>
        <taxon>Blepharismidae</taxon>
        <taxon>Blepharisma</taxon>
    </lineage>
</organism>
<reference evidence="3" key="1">
    <citation type="submission" date="2021-09" db="EMBL/GenBank/DDBJ databases">
        <authorList>
            <consortium name="AG Swart"/>
            <person name="Singh M."/>
            <person name="Singh A."/>
            <person name="Seah K."/>
            <person name="Emmerich C."/>
        </authorList>
    </citation>
    <scope>NUCLEOTIDE SEQUENCE</scope>
    <source>
        <strain evidence="3">ATCC30299</strain>
    </source>
</reference>
<dbReference type="SUPFAM" id="SSF57756">
    <property type="entry name" value="Retrovirus zinc finger-like domains"/>
    <property type="match status" value="1"/>
</dbReference>
<keyword evidence="4" id="KW-1185">Reference proteome</keyword>
<dbReference type="InterPro" id="IPR036875">
    <property type="entry name" value="Znf_CCHC_sf"/>
</dbReference>
<keyword evidence="1" id="KW-0862">Zinc</keyword>
<dbReference type="GO" id="GO:0008270">
    <property type="term" value="F:zinc ion binding"/>
    <property type="evidence" value="ECO:0007669"/>
    <property type="project" value="UniProtKB-KW"/>
</dbReference>
<sequence>MDLVQQFSKPTQSISFQYLAQKINLLNDNIEKQGQKITSLIKHVENQEKFQTDSIEKLFQNLNTPDAQEARKLPNPNQSPDIDSIKEFVPRGTLAYPVLPKTLELNTTNMKYCEKSATKIIESAREIHDEIFKNLNAYFRSKCQRYCEFRDLRNYKFSLYNLIMIRTLKWCGVAKENWFDICKRKEFIQSCIYNPILLEIGDYLVRFNKEVEICKIKLQNYVQKKESFETGYLDKIDRKCSFCGLQGHLKKDCKEIKQAFCLNCLDYNEHTTKYHAIYITLKN</sequence>
<evidence type="ECO:0000256" key="1">
    <source>
        <dbReference type="PROSITE-ProRule" id="PRU00047"/>
    </source>
</evidence>
<proteinExistence type="predicted"/>
<accession>A0AAU9JBG6</accession>
<gene>
    <name evidence="3" type="ORF">BSTOLATCC_MIC22399</name>
</gene>
<dbReference type="GO" id="GO:0003676">
    <property type="term" value="F:nucleic acid binding"/>
    <property type="evidence" value="ECO:0007669"/>
    <property type="project" value="InterPro"/>
</dbReference>
<evidence type="ECO:0000313" key="4">
    <source>
        <dbReference type="Proteomes" id="UP001162131"/>
    </source>
</evidence>
<dbReference type="Proteomes" id="UP001162131">
    <property type="component" value="Unassembled WGS sequence"/>
</dbReference>
<evidence type="ECO:0000259" key="2">
    <source>
        <dbReference type="PROSITE" id="PS50158"/>
    </source>
</evidence>
<comment type="caution">
    <text evidence="3">The sequence shown here is derived from an EMBL/GenBank/DDBJ whole genome shotgun (WGS) entry which is preliminary data.</text>
</comment>